<name>A0A1R2CEF7_9CILI</name>
<proteinExistence type="predicted"/>
<dbReference type="Proteomes" id="UP000187209">
    <property type="component" value="Unassembled WGS sequence"/>
</dbReference>
<sequence>MAECFQELTLLLSYQTQFSENTDIILNQYIINTSPFWEEFLKFIKDLKKIIGIDNIAKIFQVPHSFISLILSIHKQGAECLLCEKYYEHFDQHLIIKHNFTEDQRLEFYNIFEKSFFPIPKSVELAFEEENEPANMEKISKNIENAQIDFFKYCDTAKSVKRNNEERKYAMCIDCGQIMTMKKKLEHDIMHKRTEKVECLGCQKICKRKKFDNHLKICPRGRAKMNRLKL</sequence>
<organism evidence="1 2">
    <name type="scientific">Stentor coeruleus</name>
    <dbReference type="NCBI Taxonomy" id="5963"/>
    <lineage>
        <taxon>Eukaryota</taxon>
        <taxon>Sar</taxon>
        <taxon>Alveolata</taxon>
        <taxon>Ciliophora</taxon>
        <taxon>Postciliodesmatophora</taxon>
        <taxon>Heterotrichea</taxon>
        <taxon>Heterotrichida</taxon>
        <taxon>Stentoridae</taxon>
        <taxon>Stentor</taxon>
    </lineage>
</organism>
<keyword evidence="2" id="KW-1185">Reference proteome</keyword>
<protein>
    <submittedName>
        <fullName evidence="1">Uncharacterized protein</fullName>
    </submittedName>
</protein>
<dbReference type="EMBL" id="MPUH01000179">
    <property type="protein sequence ID" value="OMJ87345.1"/>
    <property type="molecule type" value="Genomic_DNA"/>
</dbReference>
<gene>
    <name evidence="1" type="ORF">SteCoe_10940</name>
</gene>
<evidence type="ECO:0000313" key="1">
    <source>
        <dbReference type="EMBL" id="OMJ87345.1"/>
    </source>
</evidence>
<comment type="caution">
    <text evidence="1">The sequence shown here is derived from an EMBL/GenBank/DDBJ whole genome shotgun (WGS) entry which is preliminary data.</text>
</comment>
<dbReference type="AlphaFoldDB" id="A0A1R2CEF7"/>
<reference evidence="1 2" key="1">
    <citation type="submission" date="2016-11" db="EMBL/GenBank/DDBJ databases">
        <title>The macronuclear genome of Stentor coeruleus: a giant cell with tiny introns.</title>
        <authorList>
            <person name="Slabodnick M."/>
            <person name="Ruby J.G."/>
            <person name="Reiff S.B."/>
            <person name="Swart E.C."/>
            <person name="Gosai S."/>
            <person name="Prabakaran S."/>
            <person name="Witkowska E."/>
            <person name="Larue G.E."/>
            <person name="Fisher S."/>
            <person name="Freeman R.M."/>
            <person name="Gunawardena J."/>
            <person name="Chu W."/>
            <person name="Stover N.A."/>
            <person name="Gregory B.D."/>
            <person name="Nowacki M."/>
            <person name="Derisi J."/>
            <person name="Roy S.W."/>
            <person name="Marshall W.F."/>
            <person name="Sood P."/>
        </authorList>
    </citation>
    <scope>NUCLEOTIDE SEQUENCE [LARGE SCALE GENOMIC DNA]</scope>
    <source>
        <strain evidence="1">WM001</strain>
    </source>
</reference>
<evidence type="ECO:0000313" key="2">
    <source>
        <dbReference type="Proteomes" id="UP000187209"/>
    </source>
</evidence>
<accession>A0A1R2CEF7</accession>